<dbReference type="InterPro" id="IPR001647">
    <property type="entry name" value="HTH_TetR"/>
</dbReference>
<dbReference type="Proteomes" id="UP000471120">
    <property type="component" value="Unassembled WGS sequence"/>
</dbReference>
<dbReference type="InterPro" id="IPR009057">
    <property type="entry name" value="Homeodomain-like_sf"/>
</dbReference>
<reference evidence="4 5" key="1">
    <citation type="submission" date="2018-07" db="EMBL/GenBank/DDBJ databases">
        <title>Genome sequence of Rhodococcus rhodnii ATCC 35071 from Rhodnius prolixus.</title>
        <authorList>
            <person name="Patel V."/>
            <person name="Vogel K.J."/>
        </authorList>
    </citation>
    <scope>NUCLEOTIDE SEQUENCE [LARGE SCALE GENOMIC DNA]</scope>
    <source>
        <strain evidence="4 5">ATCC 35071</strain>
    </source>
</reference>
<proteinExistence type="predicted"/>
<accession>A0A6P2CAD8</accession>
<dbReference type="Pfam" id="PF00440">
    <property type="entry name" value="TetR_N"/>
    <property type="match status" value="1"/>
</dbReference>
<dbReference type="Gene3D" id="1.10.357.10">
    <property type="entry name" value="Tetracycline Repressor, domain 2"/>
    <property type="match status" value="1"/>
</dbReference>
<dbReference type="EMBL" id="QRCM01000001">
    <property type="protein sequence ID" value="TXG89593.1"/>
    <property type="molecule type" value="Genomic_DNA"/>
</dbReference>
<keyword evidence="1 2" id="KW-0238">DNA-binding</keyword>
<dbReference type="PROSITE" id="PS50977">
    <property type="entry name" value="HTH_TETR_2"/>
    <property type="match status" value="1"/>
</dbReference>
<dbReference type="PANTHER" id="PTHR30055">
    <property type="entry name" value="HTH-TYPE TRANSCRIPTIONAL REGULATOR RUTR"/>
    <property type="match status" value="1"/>
</dbReference>
<dbReference type="SUPFAM" id="SSF48498">
    <property type="entry name" value="Tetracyclin repressor-like, C-terminal domain"/>
    <property type="match status" value="1"/>
</dbReference>
<dbReference type="GO" id="GO:0000976">
    <property type="term" value="F:transcription cis-regulatory region binding"/>
    <property type="evidence" value="ECO:0007669"/>
    <property type="project" value="TreeGrafter"/>
</dbReference>
<dbReference type="SUPFAM" id="SSF46689">
    <property type="entry name" value="Homeodomain-like"/>
    <property type="match status" value="1"/>
</dbReference>
<dbReference type="PRINTS" id="PR00455">
    <property type="entry name" value="HTHTETR"/>
</dbReference>
<evidence type="ECO:0000256" key="2">
    <source>
        <dbReference type="PROSITE-ProRule" id="PRU00335"/>
    </source>
</evidence>
<dbReference type="AlphaFoldDB" id="A0A6P2CAD8"/>
<dbReference type="GO" id="GO:0003700">
    <property type="term" value="F:DNA-binding transcription factor activity"/>
    <property type="evidence" value="ECO:0007669"/>
    <property type="project" value="TreeGrafter"/>
</dbReference>
<gene>
    <name evidence="4" type="ORF">DW322_04350</name>
</gene>
<evidence type="ECO:0000256" key="1">
    <source>
        <dbReference type="ARBA" id="ARBA00023125"/>
    </source>
</evidence>
<dbReference type="InterPro" id="IPR036271">
    <property type="entry name" value="Tet_transcr_reg_TetR-rel_C_sf"/>
</dbReference>
<feature type="domain" description="HTH tetR-type" evidence="3">
    <location>
        <begin position="10"/>
        <end position="69"/>
    </location>
</feature>
<dbReference type="Pfam" id="PF17933">
    <property type="entry name" value="TetR_C_25"/>
    <property type="match status" value="1"/>
</dbReference>
<protein>
    <submittedName>
        <fullName evidence="4">TetR/AcrR family transcriptional regulator</fullName>
    </submittedName>
</protein>
<evidence type="ECO:0000313" key="4">
    <source>
        <dbReference type="EMBL" id="TXG89593.1"/>
    </source>
</evidence>
<sequence>MLNMSSAEDRTARARIRDAAVEVFGREGFSASVRTIAARAGVSPGLVIHHFGSKEGLRQACDDRIDALMADKIATVSGPGEMGPAVLAYLSDTDTLGGVYLYAIRSIQAGGQLAHGLYDRLTRATRRYLETGVANGSIRPGADEDARAAYLVRHSLGIMLTDFLLHPPAPDDGTAEIVQGYLARNAAPVVELFTFGMLTDTTLYDDVLKHFPPTGGTS</sequence>
<dbReference type="InterPro" id="IPR041484">
    <property type="entry name" value="TetR_C_25"/>
</dbReference>
<dbReference type="PANTHER" id="PTHR30055:SF146">
    <property type="entry name" value="HTH-TYPE TRANSCRIPTIONAL DUAL REGULATOR CECR"/>
    <property type="match status" value="1"/>
</dbReference>
<evidence type="ECO:0000313" key="5">
    <source>
        <dbReference type="Proteomes" id="UP000471120"/>
    </source>
</evidence>
<evidence type="ECO:0000259" key="3">
    <source>
        <dbReference type="PROSITE" id="PS50977"/>
    </source>
</evidence>
<organism evidence="4 5">
    <name type="scientific">Rhodococcus rhodnii</name>
    <dbReference type="NCBI Taxonomy" id="38312"/>
    <lineage>
        <taxon>Bacteria</taxon>
        <taxon>Bacillati</taxon>
        <taxon>Actinomycetota</taxon>
        <taxon>Actinomycetes</taxon>
        <taxon>Mycobacteriales</taxon>
        <taxon>Nocardiaceae</taxon>
        <taxon>Rhodococcus</taxon>
    </lineage>
</organism>
<comment type="caution">
    <text evidence="4">The sequence shown here is derived from an EMBL/GenBank/DDBJ whole genome shotgun (WGS) entry which is preliminary data.</text>
</comment>
<dbReference type="InterPro" id="IPR050109">
    <property type="entry name" value="HTH-type_TetR-like_transc_reg"/>
</dbReference>
<feature type="DNA-binding region" description="H-T-H motif" evidence="2">
    <location>
        <begin position="32"/>
        <end position="51"/>
    </location>
</feature>
<name>A0A6P2CAD8_9NOCA</name>